<gene>
    <name evidence="1" type="ORF">GCM10010831_24710</name>
</gene>
<organism evidence="1 2">
    <name type="scientific">Psychroflexus salis</name>
    <dbReference type="NCBI Taxonomy" id="1526574"/>
    <lineage>
        <taxon>Bacteria</taxon>
        <taxon>Pseudomonadati</taxon>
        <taxon>Bacteroidota</taxon>
        <taxon>Flavobacteriia</taxon>
        <taxon>Flavobacteriales</taxon>
        <taxon>Flavobacteriaceae</taxon>
        <taxon>Psychroflexus</taxon>
    </lineage>
</organism>
<evidence type="ECO:0000313" key="2">
    <source>
        <dbReference type="Proteomes" id="UP000599688"/>
    </source>
</evidence>
<name>A0A917A1X1_9FLAO</name>
<dbReference type="AlphaFoldDB" id="A0A917A1X1"/>
<sequence>MKTSFNFNSLNRLALLLVSNFGYLTSFDRKHARQNKNYLFAFLLLTISLSSFGQTQKNNTENDERLPTLFNHFYHHQNLEMNYILENQIDLSFIREIEHTDLEIITKSDAANYDTYLLIDFIEISDNKATITYNVFTDGKLQNPKTITYKLTDF</sequence>
<comment type="caution">
    <text evidence="1">The sequence shown here is derived from an EMBL/GenBank/DDBJ whole genome shotgun (WGS) entry which is preliminary data.</text>
</comment>
<dbReference type="Proteomes" id="UP000599688">
    <property type="component" value="Unassembled WGS sequence"/>
</dbReference>
<protein>
    <submittedName>
        <fullName evidence="1">Uncharacterized protein</fullName>
    </submittedName>
</protein>
<evidence type="ECO:0000313" key="1">
    <source>
        <dbReference type="EMBL" id="GGE22865.1"/>
    </source>
</evidence>
<proteinExistence type="predicted"/>
<reference evidence="1 2" key="1">
    <citation type="journal article" date="2014" name="Int. J. Syst. Evol. Microbiol.">
        <title>Complete genome sequence of Corynebacterium casei LMG S-19264T (=DSM 44701T), isolated from a smear-ripened cheese.</title>
        <authorList>
            <consortium name="US DOE Joint Genome Institute (JGI-PGF)"/>
            <person name="Walter F."/>
            <person name="Albersmeier A."/>
            <person name="Kalinowski J."/>
            <person name="Ruckert C."/>
        </authorList>
    </citation>
    <scope>NUCLEOTIDE SEQUENCE [LARGE SCALE GENOMIC DNA]</scope>
    <source>
        <strain evidence="1 2">CGMCC 1.12925</strain>
    </source>
</reference>
<accession>A0A917A1X1</accession>
<dbReference type="RefSeq" id="WP_188407184.1">
    <property type="nucleotide sequence ID" value="NZ_BMGL01000017.1"/>
</dbReference>
<keyword evidence="2" id="KW-1185">Reference proteome</keyword>
<dbReference type="EMBL" id="BMGL01000017">
    <property type="protein sequence ID" value="GGE22865.1"/>
    <property type="molecule type" value="Genomic_DNA"/>
</dbReference>